<dbReference type="PIRSF" id="PIRSF032285">
    <property type="entry name" value="UCP032285"/>
    <property type="match status" value="1"/>
</dbReference>
<organism evidence="1 2">
    <name type="scientific">Vagococcus carniphilus</name>
    <dbReference type="NCBI Taxonomy" id="218144"/>
    <lineage>
        <taxon>Bacteria</taxon>
        <taxon>Bacillati</taxon>
        <taxon>Bacillota</taxon>
        <taxon>Bacilli</taxon>
        <taxon>Lactobacillales</taxon>
        <taxon>Enterococcaceae</taxon>
        <taxon>Vagococcus</taxon>
    </lineage>
</organism>
<evidence type="ECO:0000313" key="1">
    <source>
        <dbReference type="EMBL" id="MDT2833219.1"/>
    </source>
</evidence>
<protein>
    <submittedName>
        <fullName evidence="1">MepB family protein</fullName>
    </submittedName>
</protein>
<dbReference type="InterPro" id="IPR038231">
    <property type="entry name" value="MepB-like_sf"/>
</dbReference>
<evidence type="ECO:0000313" key="2">
    <source>
        <dbReference type="Proteomes" id="UP001268577"/>
    </source>
</evidence>
<comment type="caution">
    <text evidence="1">The sequence shown here is derived from an EMBL/GenBank/DDBJ whole genome shotgun (WGS) entry which is preliminary data.</text>
</comment>
<reference evidence="1" key="1">
    <citation type="submission" date="2023-03" db="EMBL/GenBank/DDBJ databases">
        <authorList>
            <person name="Shen W."/>
            <person name="Cai J."/>
        </authorList>
    </citation>
    <scope>NUCLEOTIDE SEQUENCE</scope>
    <source>
        <strain evidence="1">P96-3</strain>
    </source>
</reference>
<name>A0AAW8U2A0_9ENTE</name>
<proteinExistence type="predicted"/>
<accession>A0AAW8U2A0</accession>
<dbReference type="Gene3D" id="3.40.1350.140">
    <property type="entry name" value="MepB-like"/>
    <property type="match status" value="1"/>
</dbReference>
<dbReference type="EMBL" id="JARQBZ010000005">
    <property type="protein sequence ID" value="MDT2833219.1"/>
    <property type="molecule type" value="Genomic_DNA"/>
</dbReference>
<dbReference type="RefSeq" id="WP_311984978.1">
    <property type="nucleotide sequence ID" value="NZ_JARQBZ010000005.1"/>
</dbReference>
<dbReference type="Pfam" id="PF08877">
    <property type="entry name" value="MepB-like"/>
    <property type="match status" value="1"/>
</dbReference>
<sequence>MISLELLQKLTPIQPENICYEKQNEDYEGMTFTINNQSFRSRLAKKTPTKKGYFVVFWEKDENNINQPFLFEESPQETLVFVSDNEKRGVFKFPKEILLKKRILQGDKSKGKMGIRVYPEWESDLNQTATKTQQWQLDYFTFLD</sequence>
<dbReference type="Proteomes" id="UP001268577">
    <property type="component" value="Unassembled WGS sequence"/>
</dbReference>
<dbReference type="AlphaFoldDB" id="A0AAW8U2A0"/>
<gene>
    <name evidence="1" type="ORF">P7H70_04065</name>
</gene>
<dbReference type="InterPro" id="IPR011235">
    <property type="entry name" value="MepB-like"/>
</dbReference>